<feature type="compositionally biased region" description="Basic and acidic residues" evidence="1">
    <location>
        <begin position="53"/>
        <end position="64"/>
    </location>
</feature>
<proteinExistence type="predicted"/>
<reference evidence="2" key="2">
    <citation type="submission" date="2008-12" db="EMBL/GenBank/DDBJ databases">
        <title>Improved gene annotation of the rice (Oryza sativa) genomes.</title>
        <authorList>
            <person name="Wang J."/>
            <person name="Li R."/>
            <person name="Fan W."/>
            <person name="Huang Q."/>
            <person name="Zhang J."/>
            <person name="Zhou Y."/>
            <person name="Hu Y."/>
            <person name="Zi S."/>
            <person name="Li J."/>
            <person name="Ni P."/>
            <person name="Zheng H."/>
            <person name="Zhang Y."/>
            <person name="Zhao M."/>
            <person name="Hao Q."/>
            <person name="McDermott J."/>
            <person name="Samudrala R."/>
            <person name="Kristiansen K."/>
            <person name="Wong G.K.-S."/>
        </authorList>
    </citation>
    <scope>NUCLEOTIDE SEQUENCE</scope>
</reference>
<feature type="region of interest" description="Disordered" evidence="1">
    <location>
        <begin position="114"/>
        <end position="144"/>
    </location>
</feature>
<protein>
    <submittedName>
        <fullName evidence="2">Uncharacterized protein</fullName>
    </submittedName>
</protein>
<gene>
    <name evidence="2" type="ORF">OsJ_26914</name>
</gene>
<accession>B9G0C4</accession>
<dbReference type="EMBL" id="CM000145">
    <property type="protein sequence ID" value="EEE68491.1"/>
    <property type="molecule type" value="Genomic_DNA"/>
</dbReference>
<dbReference type="AlphaFoldDB" id="B9G0C4"/>
<name>B9G0C4_ORYSJ</name>
<feature type="compositionally biased region" description="Basic and acidic residues" evidence="1">
    <location>
        <begin position="121"/>
        <end position="133"/>
    </location>
</feature>
<feature type="compositionally biased region" description="Low complexity" evidence="1">
    <location>
        <begin position="33"/>
        <end position="52"/>
    </location>
</feature>
<reference evidence="2" key="1">
    <citation type="journal article" date="2005" name="PLoS Biol.">
        <title>The genomes of Oryza sativa: a history of duplications.</title>
        <authorList>
            <person name="Yu J."/>
            <person name="Wang J."/>
            <person name="Lin W."/>
            <person name="Li S."/>
            <person name="Li H."/>
            <person name="Zhou J."/>
            <person name="Ni P."/>
            <person name="Dong W."/>
            <person name="Hu S."/>
            <person name="Zeng C."/>
            <person name="Zhang J."/>
            <person name="Zhang Y."/>
            <person name="Li R."/>
            <person name="Xu Z."/>
            <person name="Li S."/>
            <person name="Li X."/>
            <person name="Zheng H."/>
            <person name="Cong L."/>
            <person name="Lin L."/>
            <person name="Yin J."/>
            <person name="Geng J."/>
            <person name="Li G."/>
            <person name="Shi J."/>
            <person name="Liu J."/>
            <person name="Lv H."/>
            <person name="Li J."/>
            <person name="Wang J."/>
            <person name="Deng Y."/>
            <person name="Ran L."/>
            <person name="Shi X."/>
            <person name="Wang X."/>
            <person name="Wu Q."/>
            <person name="Li C."/>
            <person name="Ren X."/>
            <person name="Wang J."/>
            <person name="Wang X."/>
            <person name="Li D."/>
            <person name="Liu D."/>
            <person name="Zhang X."/>
            <person name="Ji Z."/>
            <person name="Zhao W."/>
            <person name="Sun Y."/>
            <person name="Zhang Z."/>
            <person name="Bao J."/>
            <person name="Han Y."/>
            <person name="Dong L."/>
            <person name="Ji J."/>
            <person name="Chen P."/>
            <person name="Wu S."/>
            <person name="Liu J."/>
            <person name="Xiao Y."/>
            <person name="Bu D."/>
            <person name="Tan J."/>
            <person name="Yang L."/>
            <person name="Ye C."/>
            <person name="Zhang J."/>
            <person name="Xu J."/>
            <person name="Zhou Y."/>
            <person name="Yu Y."/>
            <person name="Zhang B."/>
            <person name="Zhuang S."/>
            <person name="Wei H."/>
            <person name="Liu B."/>
            <person name="Lei M."/>
            <person name="Yu H."/>
            <person name="Li Y."/>
            <person name="Xu H."/>
            <person name="Wei S."/>
            <person name="He X."/>
            <person name="Fang L."/>
            <person name="Zhang Z."/>
            <person name="Zhang Y."/>
            <person name="Huang X."/>
            <person name="Su Z."/>
            <person name="Tong W."/>
            <person name="Li J."/>
            <person name="Tong Z."/>
            <person name="Li S."/>
            <person name="Ye J."/>
            <person name="Wang L."/>
            <person name="Fang L."/>
            <person name="Lei T."/>
            <person name="Chen C."/>
            <person name="Chen H."/>
            <person name="Xu Z."/>
            <person name="Li H."/>
            <person name="Huang H."/>
            <person name="Zhang F."/>
            <person name="Xu H."/>
            <person name="Li N."/>
            <person name="Zhao C."/>
            <person name="Li S."/>
            <person name="Dong L."/>
            <person name="Huang Y."/>
            <person name="Li L."/>
            <person name="Xi Y."/>
            <person name="Qi Q."/>
            <person name="Li W."/>
            <person name="Zhang B."/>
            <person name="Hu W."/>
            <person name="Zhang Y."/>
            <person name="Tian X."/>
            <person name="Jiao Y."/>
            <person name="Liang X."/>
            <person name="Jin J."/>
            <person name="Gao L."/>
            <person name="Zheng W."/>
            <person name="Hao B."/>
            <person name="Liu S."/>
            <person name="Wang W."/>
            <person name="Yuan L."/>
            <person name="Cao M."/>
            <person name="McDermott J."/>
            <person name="Samudrala R."/>
            <person name="Wang J."/>
            <person name="Wong G.K."/>
            <person name="Yang H."/>
        </authorList>
    </citation>
    <scope>NUCLEOTIDE SEQUENCE [LARGE SCALE GENOMIC DNA]</scope>
</reference>
<feature type="compositionally biased region" description="Polar residues" evidence="1">
    <location>
        <begin position="135"/>
        <end position="144"/>
    </location>
</feature>
<evidence type="ECO:0000256" key="1">
    <source>
        <dbReference type="SAM" id="MobiDB-lite"/>
    </source>
</evidence>
<feature type="compositionally biased region" description="Basic and acidic residues" evidence="1">
    <location>
        <begin position="81"/>
        <end position="92"/>
    </location>
</feature>
<sequence length="144" mass="15452">MVRPSCRALGVSHHAGVHEGRGHHPPAQPRPLTATAVTATAPSRPAGASAAALDRKQQRLRPEPSDGGPEEEGRATGQESSRARSPGEEKVAWARLTGERVVWAREHEGEETVLVGSLGEEATRARETEEKMQRTRNGTTRKGA</sequence>
<evidence type="ECO:0000313" key="2">
    <source>
        <dbReference type="EMBL" id="EEE68491.1"/>
    </source>
</evidence>
<organism evidence="2">
    <name type="scientific">Oryza sativa subsp. japonica</name>
    <name type="common">Rice</name>
    <dbReference type="NCBI Taxonomy" id="39947"/>
    <lineage>
        <taxon>Eukaryota</taxon>
        <taxon>Viridiplantae</taxon>
        <taxon>Streptophyta</taxon>
        <taxon>Embryophyta</taxon>
        <taxon>Tracheophyta</taxon>
        <taxon>Spermatophyta</taxon>
        <taxon>Magnoliopsida</taxon>
        <taxon>Liliopsida</taxon>
        <taxon>Poales</taxon>
        <taxon>Poaceae</taxon>
        <taxon>BOP clade</taxon>
        <taxon>Oryzoideae</taxon>
        <taxon>Oryzeae</taxon>
        <taxon>Oryzinae</taxon>
        <taxon>Oryza</taxon>
        <taxon>Oryza sativa</taxon>
    </lineage>
</organism>
<dbReference type="Proteomes" id="UP000007752">
    <property type="component" value="Chromosome 8"/>
</dbReference>
<feature type="region of interest" description="Disordered" evidence="1">
    <location>
        <begin position="1"/>
        <end position="92"/>
    </location>
</feature>